<protein>
    <submittedName>
        <fullName evidence="1">Uncharacterized protein</fullName>
    </submittedName>
</protein>
<dbReference type="GeneID" id="59289663"/>
<organism evidence="1 2">
    <name type="scientific">Letharia columbiana</name>
    <dbReference type="NCBI Taxonomy" id="112416"/>
    <lineage>
        <taxon>Eukaryota</taxon>
        <taxon>Fungi</taxon>
        <taxon>Dikarya</taxon>
        <taxon>Ascomycota</taxon>
        <taxon>Pezizomycotina</taxon>
        <taxon>Lecanoromycetes</taxon>
        <taxon>OSLEUM clade</taxon>
        <taxon>Lecanoromycetidae</taxon>
        <taxon>Lecanorales</taxon>
        <taxon>Lecanorineae</taxon>
        <taxon>Parmeliaceae</taxon>
        <taxon>Letharia</taxon>
    </lineage>
</organism>
<dbReference type="EMBL" id="JACCJC010000034">
    <property type="protein sequence ID" value="KAF6233795.1"/>
    <property type="molecule type" value="Genomic_DNA"/>
</dbReference>
<name>A0A8H6FSD4_9LECA</name>
<keyword evidence="2" id="KW-1185">Reference proteome</keyword>
<gene>
    <name evidence="1" type="ORF">HO173_008007</name>
</gene>
<dbReference type="RefSeq" id="XP_037163204.1">
    <property type="nucleotide sequence ID" value="XM_037309907.1"/>
</dbReference>
<proteinExistence type="predicted"/>
<evidence type="ECO:0000313" key="2">
    <source>
        <dbReference type="Proteomes" id="UP000578531"/>
    </source>
</evidence>
<sequence length="334" mass="38354">MASASPSSQSRAFLSIPPEIRLRIYHYLFEKEPGDDCFLSGPRFGPWREGPETQRPKVERSIDMQDLISMGRHPEILRVNHQVYFEAFPVFYSGLETVDPNKGTWRYKPLEGDFQAYHFGDYDQYETFDVVYDPPLMQGSRSPQKLARFTKVLLIAKFMIPSCPIGWRYDEENGELDYAAQQDLTDTLRASNMIEDFVELLARCSWVDHVDIDLGVVASWQRDQQTVEYDSPVEDLETPHWVGLRKIWHKGDIQVADILLASGVLSPLQRLSNIRSWCIELTVEGLMEEEPPCMHERMTLDLSNAVEQGKTELCNGHNSNVVPCGLLWKPISEP</sequence>
<dbReference type="OrthoDB" id="5374120at2759"/>
<comment type="caution">
    <text evidence="1">The sequence shown here is derived from an EMBL/GenBank/DDBJ whole genome shotgun (WGS) entry which is preliminary data.</text>
</comment>
<accession>A0A8H6FSD4</accession>
<evidence type="ECO:0000313" key="1">
    <source>
        <dbReference type="EMBL" id="KAF6233795.1"/>
    </source>
</evidence>
<dbReference type="AlphaFoldDB" id="A0A8H6FSD4"/>
<reference evidence="1 2" key="1">
    <citation type="journal article" date="2020" name="Genomics">
        <title>Complete, high-quality genomes from long-read metagenomic sequencing of two wolf lichen thalli reveals enigmatic genome architecture.</title>
        <authorList>
            <person name="McKenzie S.K."/>
            <person name="Walston R.F."/>
            <person name="Allen J.L."/>
        </authorList>
    </citation>
    <scope>NUCLEOTIDE SEQUENCE [LARGE SCALE GENOMIC DNA]</scope>
    <source>
        <strain evidence="1">WasteWater2</strain>
    </source>
</reference>
<dbReference type="Proteomes" id="UP000578531">
    <property type="component" value="Unassembled WGS sequence"/>
</dbReference>